<dbReference type="SMART" id="SM00867">
    <property type="entry name" value="YceI"/>
    <property type="match status" value="1"/>
</dbReference>
<evidence type="ECO:0000313" key="3">
    <source>
        <dbReference type="EMBL" id="PWE16357.1"/>
    </source>
</evidence>
<proteinExistence type="predicted"/>
<reference evidence="4" key="1">
    <citation type="submission" date="2018-05" db="EMBL/GenBank/DDBJ databases">
        <authorList>
            <person name="Liu B.-T."/>
        </authorList>
    </citation>
    <scope>NUCLEOTIDE SEQUENCE [LARGE SCALE GENOMIC DNA]</scope>
    <source>
        <strain evidence="4">WD6-1</strain>
    </source>
</reference>
<feature type="chain" id="PRO_5015750314" evidence="1">
    <location>
        <begin position="26"/>
        <end position="205"/>
    </location>
</feature>
<dbReference type="PANTHER" id="PTHR34406">
    <property type="entry name" value="PROTEIN YCEI"/>
    <property type="match status" value="1"/>
</dbReference>
<keyword evidence="1" id="KW-0732">Signal</keyword>
<name>A0A2U2BQR5_9PROT</name>
<evidence type="ECO:0000256" key="1">
    <source>
        <dbReference type="SAM" id="SignalP"/>
    </source>
</evidence>
<dbReference type="Gene3D" id="2.40.128.110">
    <property type="entry name" value="Lipid/polyisoprenoid-binding, YceI-like"/>
    <property type="match status" value="1"/>
</dbReference>
<dbReference type="SUPFAM" id="SSF101874">
    <property type="entry name" value="YceI-like"/>
    <property type="match status" value="1"/>
</dbReference>
<dbReference type="AlphaFoldDB" id="A0A2U2BQR5"/>
<dbReference type="InterPro" id="IPR007372">
    <property type="entry name" value="Lipid/polyisoprenoid-bd_YceI"/>
</dbReference>
<comment type="caution">
    <text evidence="3">The sequence shown here is derived from an EMBL/GenBank/DDBJ whole genome shotgun (WGS) entry which is preliminary data.</text>
</comment>
<dbReference type="OrthoDB" id="9811006at2"/>
<feature type="domain" description="Lipid/polyisoprenoid-binding YceI-like" evidence="2">
    <location>
        <begin position="29"/>
        <end position="198"/>
    </location>
</feature>
<evidence type="ECO:0000313" key="4">
    <source>
        <dbReference type="Proteomes" id="UP000245168"/>
    </source>
</evidence>
<dbReference type="Pfam" id="PF04264">
    <property type="entry name" value="YceI"/>
    <property type="match status" value="1"/>
</dbReference>
<organism evidence="3 4">
    <name type="scientific">Marinicauda salina</name>
    <dbReference type="NCBI Taxonomy" id="2135793"/>
    <lineage>
        <taxon>Bacteria</taxon>
        <taxon>Pseudomonadati</taxon>
        <taxon>Pseudomonadota</taxon>
        <taxon>Alphaproteobacteria</taxon>
        <taxon>Maricaulales</taxon>
        <taxon>Maricaulaceae</taxon>
        <taxon>Marinicauda</taxon>
    </lineage>
</organism>
<dbReference type="RefSeq" id="WP_109253859.1">
    <property type="nucleotide sequence ID" value="NZ_QEXV01000007.1"/>
</dbReference>
<evidence type="ECO:0000259" key="2">
    <source>
        <dbReference type="SMART" id="SM00867"/>
    </source>
</evidence>
<keyword evidence="4" id="KW-1185">Reference proteome</keyword>
<sequence>MKFAYAAASLAAFLMAPTMSTAAFAEPAEYEFDKSHTTIRASWTHLGYSRQSLHFTDYDGVLMLDFEEPENSTVDVTFTLPGGLWAGGDHERFIEHLNSGDFFLTEEHPEARFVATGFATEDGETGTMTGDLTIRGVTNEVTLDVELNKHAPKPESMGGTMTAGFSATGTVNRSDWDMGYAVPAVSDEVEIVIETELTLVSDEDA</sequence>
<accession>A0A2U2BQR5</accession>
<dbReference type="EMBL" id="QEXV01000007">
    <property type="protein sequence ID" value="PWE16357.1"/>
    <property type="molecule type" value="Genomic_DNA"/>
</dbReference>
<dbReference type="PANTHER" id="PTHR34406:SF1">
    <property type="entry name" value="PROTEIN YCEI"/>
    <property type="match status" value="1"/>
</dbReference>
<dbReference type="InterPro" id="IPR036761">
    <property type="entry name" value="TTHA0802/YceI-like_sf"/>
</dbReference>
<dbReference type="Proteomes" id="UP000245168">
    <property type="component" value="Unassembled WGS sequence"/>
</dbReference>
<feature type="signal peptide" evidence="1">
    <location>
        <begin position="1"/>
        <end position="25"/>
    </location>
</feature>
<protein>
    <submittedName>
        <fullName evidence="3">Polyisoprenoid-binding protein</fullName>
    </submittedName>
</protein>
<gene>
    <name evidence="3" type="ORF">DDZ18_13115</name>
</gene>